<dbReference type="AlphaFoldDB" id="A0A1G8LFP1"/>
<keyword evidence="3" id="KW-1185">Reference proteome</keyword>
<feature type="transmembrane region" description="Helical" evidence="1">
    <location>
        <begin position="9"/>
        <end position="25"/>
    </location>
</feature>
<evidence type="ECO:0000313" key="3">
    <source>
        <dbReference type="Proteomes" id="UP000199050"/>
    </source>
</evidence>
<gene>
    <name evidence="2" type="ORF">SAMN05216192_106125</name>
</gene>
<keyword evidence="1" id="KW-1133">Transmembrane helix</keyword>
<evidence type="ECO:0000313" key="2">
    <source>
        <dbReference type="EMBL" id="SDI54532.1"/>
    </source>
</evidence>
<sequence length="217" mass="25336">MMKRFLGKLFFYFVLFVFVLFMRLNNYPLTLTLGIALTVSLIGYMILFVYPLVLEKRVERVEDFLLSQKHKPGIYIHYVLANRLDDEAKTTMDKLMRKYKHSKALATYKAAYGLYCKDMAAIGEAVSHIRYPDYRKYYETVLLLEEGKSAQAQEHLQSIKKRWMRSALLAEMERRAGDIEAAVKHASEAVDASRGAQRYLLQREYERTLPQAVERVS</sequence>
<reference evidence="3" key="1">
    <citation type="submission" date="2016-10" db="EMBL/GenBank/DDBJ databases">
        <authorList>
            <person name="Varghese N."/>
            <person name="Submissions S."/>
        </authorList>
    </citation>
    <scope>NUCLEOTIDE SEQUENCE [LARGE SCALE GENOMIC DNA]</scope>
    <source>
        <strain evidence="3">CGMCC 1.11012</strain>
    </source>
</reference>
<protein>
    <recommendedName>
        <fullName evidence="4">Tetratricopeptide repeat-containing protein</fullName>
    </recommendedName>
</protein>
<keyword evidence="1" id="KW-0812">Transmembrane</keyword>
<dbReference type="RefSeq" id="WP_139171929.1">
    <property type="nucleotide sequence ID" value="NZ_FNDX01000006.1"/>
</dbReference>
<keyword evidence="1" id="KW-0472">Membrane</keyword>
<dbReference type="EMBL" id="FNDX01000006">
    <property type="protein sequence ID" value="SDI54532.1"/>
    <property type="molecule type" value="Genomic_DNA"/>
</dbReference>
<evidence type="ECO:0008006" key="4">
    <source>
        <dbReference type="Google" id="ProtNLM"/>
    </source>
</evidence>
<dbReference type="OrthoDB" id="2972906at2"/>
<accession>A0A1G8LFP1</accession>
<feature type="transmembrane region" description="Helical" evidence="1">
    <location>
        <begin position="31"/>
        <end position="53"/>
    </location>
</feature>
<proteinExistence type="predicted"/>
<dbReference type="Proteomes" id="UP000199050">
    <property type="component" value="Unassembled WGS sequence"/>
</dbReference>
<name>A0A1G8LFP1_9BACL</name>
<evidence type="ECO:0000256" key="1">
    <source>
        <dbReference type="SAM" id="Phobius"/>
    </source>
</evidence>
<organism evidence="2 3">
    <name type="scientific">Paenibacillus typhae</name>
    <dbReference type="NCBI Taxonomy" id="1174501"/>
    <lineage>
        <taxon>Bacteria</taxon>
        <taxon>Bacillati</taxon>
        <taxon>Bacillota</taxon>
        <taxon>Bacilli</taxon>
        <taxon>Bacillales</taxon>
        <taxon>Paenibacillaceae</taxon>
        <taxon>Paenibacillus</taxon>
    </lineage>
</organism>